<name>A0A8T1W4W1_9STRA</name>
<dbReference type="Pfam" id="PF14769">
    <property type="entry name" value="CLAMP"/>
    <property type="match status" value="1"/>
</dbReference>
<evidence type="ECO:0000256" key="1">
    <source>
        <dbReference type="SAM" id="MobiDB-lite"/>
    </source>
</evidence>
<gene>
    <name evidence="2" type="ORF">PHYBOEH_007655</name>
</gene>
<comment type="caution">
    <text evidence="2">The sequence shown here is derived from an EMBL/GenBank/DDBJ whole genome shotgun (WGS) entry which is preliminary data.</text>
</comment>
<proteinExistence type="predicted"/>
<dbReference type="InterPro" id="IPR032727">
    <property type="entry name" value="CLAMP"/>
</dbReference>
<evidence type="ECO:0000313" key="2">
    <source>
        <dbReference type="EMBL" id="KAG7388962.1"/>
    </source>
</evidence>
<reference evidence="2" key="1">
    <citation type="submission" date="2021-02" db="EMBL/GenBank/DDBJ databases">
        <authorList>
            <person name="Palmer J.M."/>
        </authorList>
    </citation>
    <scope>NUCLEOTIDE SEQUENCE</scope>
    <source>
        <strain evidence="2">SCRP23</strain>
    </source>
</reference>
<accession>A0A8T1W4W1</accession>
<keyword evidence="3" id="KW-1185">Reference proteome</keyword>
<sequence>MTDAIVWKFASEDKLAELATLHSVDDCKSALAGIFNLDPVDEKQSFLLDFHLHNYSYPWQPLQQKHFQLSQTSVLLGICQTLMKQDFDKDSMTDLKSSFAIFQSMLLSHSVNRSPKSVGIFDRQAVAEIVDYITATYYRHFQLYKCIFTPHYHVHLIQRDINDVQTPRPPRSLHHGVLHTPKSLPPSDETEQEIPAPAEAQEEPIASE</sequence>
<feature type="compositionally biased region" description="Low complexity" evidence="1">
    <location>
        <begin position="193"/>
        <end position="208"/>
    </location>
</feature>
<dbReference type="OrthoDB" id="425082at2759"/>
<organism evidence="2 3">
    <name type="scientific">Phytophthora boehmeriae</name>
    <dbReference type="NCBI Taxonomy" id="109152"/>
    <lineage>
        <taxon>Eukaryota</taxon>
        <taxon>Sar</taxon>
        <taxon>Stramenopiles</taxon>
        <taxon>Oomycota</taxon>
        <taxon>Peronosporomycetes</taxon>
        <taxon>Peronosporales</taxon>
        <taxon>Peronosporaceae</taxon>
        <taxon>Phytophthora</taxon>
    </lineage>
</organism>
<protein>
    <submittedName>
        <fullName evidence="2">Uncharacterized protein</fullName>
    </submittedName>
</protein>
<dbReference type="EMBL" id="JAGDFL010000424">
    <property type="protein sequence ID" value="KAG7388962.1"/>
    <property type="molecule type" value="Genomic_DNA"/>
</dbReference>
<dbReference type="PANTHER" id="PTHR28457">
    <property type="entry name" value="COILED-COIL DOMAIN-CONTAINING PROTEIN 189"/>
    <property type="match status" value="1"/>
</dbReference>
<dbReference type="AlphaFoldDB" id="A0A8T1W4W1"/>
<dbReference type="Proteomes" id="UP000693981">
    <property type="component" value="Unassembled WGS sequence"/>
</dbReference>
<evidence type="ECO:0000313" key="3">
    <source>
        <dbReference type="Proteomes" id="UP000693981"/>
    </source>
</evidence>
<dbReference type="PANTHER" id="PTHR28457:SF1">
    <property type="entry name" value="CILIA- AND FLAGELLA-ASSOCIATED PROTEIN 119"/>
    <property type="match status" value="1"/>
</dbReference>
<feature type="region of interest" description="Disordered" evidence="1">
    <location>
        <begin position="165"/>
        <end position="208"/>
    </location>
</feature>